<keyword evidence="1" id="KW-0812">Transmembrane</keyword>
<keyword evidence="1" id="KW-0472">Membrane</keyword>
<reference evidence="3 4" key="1">
    <citation type="submission" date="2019-05" db="EMBL/GenBank/DDBJ databases">
        <authorList>
            <person name="Chen C."/>
        </authorList>
    </citation>
    <scope>NUCLEOTIDE SEQUENCE [LARGE SCALE GENOMIC DNA]</scope>
    <source>
        <strain evidence="3 4">HB172198</strain>
    </source>
</reference>
<dbReference type="PANTHER" id="PTHR34385:SF1">
    <property type="entry name" value="PEPTIDOGLYCAN L-ALANYL-D-GLUTAMATE ENDOPEPTIDASE CWLK"/>
    <property type="match status" value="1"/>
</dbReference>
<accession>A0A4P8XHR7</accession>
<evidence type="ECO:0000256" key="1">
    <source>
        <dbReference type="SAM" id="Phobius"/>
    </source>
</evidence>
<dbReference type="SUPFAM" id="SSF55166">
    <property type="entry name" value="Hedgehog/DD-peptidase"/>
    <property type="match status" value="1"/>
</dbReference>
<keyword evidence="4" id="KW-1185">Reference proteome</keyword>
<dbReference type="Gene3D" id="3.30.1380.10">
    <property type="match status" value="1"/>
</dbReference>
<dbReference type="EMBL" id="CP040396">
    <property type="protein sequence ID" value="QCT01868.1"/>
    <property type="molecule type" value="Genomic_DNA"/>
</dbReference>
<evidence type="ECO:0000259" key="2">
    <source>
        <dbReference type="Pfam" id="PF13539"/>
    </source>
</evidence>
<organism evidence="3 4">
    <name type="scientific">Paenibacillus algicola</name>
    <dbReference type="NCBI Taxonomy" id="2565926"/>
    <lineage>
        <taxon>Bacteria</taxon>
        <taxon>Bacillati</taxon>
        <taxon>Bacillota</taxon>
        <taxon>Bacilli</taxon>
        <taxon>Bacillales</taxon>
        <taxon>Paenibacillaceae</taxon>
        <taxon>Paenibacillus</taxon>
    </lineage>
</organism>
<protein>
    <submittedName>
        <fullName evidence="3">Putative peptidoglycan L-alanyl-D-glutamate endopeptidase CwlK</fullName>
    </submittedName>
</protein>
<dbReference type="InterPro" id="IPR039561">
    <property type="entry name" value="Peptidase_M15C"/>
</dbReference>
<dbReference type="AlphaFoldDB" id="A0A4P8XHR7"/>
<dbReference type="Proteomes" id="UP000300879">
    <property type="component" value="Chromosome"/>
</dbReference>
<dbReference type="GO" id="GO:0008233">
    <property type="term" value="F:peptidase activity"/>
    <property type="evidence" value="ECO:0007669"/>
    <property type="project" value="InterPro"/>
</dbReference>
<dbReference type="InterPro" id="IPR052179">
    <property type="entry name" value="DD-CPase-like"/>
</dbReference>
<gene>
    <name evidence="3" type="ORF">E6C60_1150</name>
</gene>
<evidence type="ECO:0000313" key="4">
    <source>
        <dbReference type="Proteomes" id="UP000300879"/>
    </source>
</evidence>
<evidence type="ECO:0000313" key="3">
    <source>
        <dbReference type="EMBL" id="QCT01868.1"/>
    </source>
</evidence>
<proteinExistence type="predicted"/>
<dbReference type="CDD" id="cd14845">
    <property type="entry name" value="L-Ala-D-Glu_peptidase_like"/>
    <property type="match status" value="1"/>
</dbReference>
<dbReference type="Pfam" id="PF13539">
    <property type="entry name" value="Peptidase_M15_4"/>
    <property type="match status" value="1"/>
</dbReference>
<feature type="domain" description="Peptidase M15C" evidence="2">
    <location>
        <begin position="104"/>
        <end position="173"/>
    </location>
</feature>
<feature type="transmembrane region" description="Helical" evidence="1">
    <location>
        <begin position="12"/>
        <end position="30"/>
    </location>
</feature>
<sequence length="200" mass="22614">MATAQVKPKRKSPTRWIIAAILLVIIYIQVQDQPYHLLPEENTTPAAPITELHPVVLAQKNRLVAKTRELGIKIIVTDGYRSHEEQDRLYEQGRSAPGDIVTQARGGQSMHNYGLAIDFALWNNEGQVIWDLEYDGNRNGKSDWMEVVAIAKDLGFQWGGDWASFPDYPHLQMDFGLSLRELQRGKRPPIESAPSLEALK</sequence>
<dbReference type="KEGG" id="palo:E6C60_1150"/>
<dbReference type="OrthoDB" id="9799970at2"/>
<dbReference type="InterPro" id="IPR009045">
    <property type="entry name" value="Zn_M74/Hedgehog-like"/>
</dbReference>
<dbReference type="PANTHER" id="PTHR34385">
    <property type="entry name" value="D-ALANYL-D-ALANINE CARBOXYPEPTIDASE"/>
    <property type="match status" value="1"/>
</dbReference>
<dbReference type="RefSeq" id="WP_138224920.1">
    <property type="nucleotide sequence ID" value="NZ_CP040396.1"/>
</dbReference>
<keyword evidence="1" id="KW-1133">Transmembrane helix</keyword>
<name>A0A4P8XHR7_9BACL</name>